<feature type="domain" description="CBS" evidence="5">
    <location>
        <begin position="138"/>
        <end position="199"/>
    </location>
</feature>
<feature type="region of interest" description="Disordered" evidence="3">
    <location>
        <begin position="107"/>
        <end position="133"/>
    </location>
</feature>
<dbReference type="eggNOG" id="ENOG502QVK2">
    <property type="taxonomic scope" value="Eukaryota"/>
</dbReference>
<evidence type="ECO:0000256" key="1">
    <source>
        <dbReference type="ARBA" id="ARBA00022737"/>
    </source>
</evidence>
<feature type="region of interest" description="Disordered" evidence="3">
    <location>
        <begin position="606"/>
        <end position="629"/>
    </location>
</feature>
<dbReference type="Proteomes" id="UP000009169">
    <property type="component" value="Unassembled WGS sequence"/>
</dbReference>
<evidence type="ECO:0000256" key="3">
    <source>
        <dbReference type="SAM" id="MobiDB-lite"/>
    </source>
</evidence>
<feature type="domain" description="CBS" evidence="5">
    <location>
        <begin position="374"/>
        <end position="431"/>
    </location>
</feature>
<keyword evidence="4" id="KW-0812">Transmembrane</keyword>
<feature type="region of interest" description="Disordered" evidence="3">
    <location>
        <begin position="1"/>
        <end position="60"/>
    </location>
</feature>
<evidence type="ECO:0000256" key="2">
    <source>
        <dbReference type="PROSITE-ProRule" id="PRU00703"/>
    </source>
</evidence>
<dbReference type="CDD" id="cd17782">
    <property type="entry name" value="CBS_pair_MUG70_2"/>
    <property type="match status" value="1"/>
</dbReference>
<dbReference type="VEuPathDB" id="FungiDB:TEQG_03670"/>
<dbReference type="SUPFAM" id="SSF54631">
    <property type="entry name" value="CBS-domain pair"/>
    <property type="match status" value="2"/>
</dbReference>
<dbReference type="PANTHER" id="PTHR48108">
    <property type="entry name" value="CBS DOMAIN-CONTAINING PROTEIN CBSX2, CHLOROPLASTIC"/>
    <property type="match status" value="1"/>
</dbReference>
<dbReference type="InterPro" id="IPR051462">
    <property type="entry name" value="CBS_domain-containing"/>
</dbReference>
<dbReference type="Pfam" id="PF00564">
    <property type="entry name" value="PB1"/>
    <property type="match status" value="1"/>
</dbReference>
<dbReference type="Gene3D" id="3.10.580.10">
    <property type="entry name" value="CBS-domain"/>
    <property type="match status" value="2"/>
</dbReference>
<feature type="compositionally biased region" description="Polar residues" evidence="3">
    <location>
        <begin position="1"/>
        <end position="10"/>
    </location>
</feature>
<evidence type="ECO:0000313" key="6">
    <source>
        <dbReference type="EMBL" id="EGE04471.1"/>
    </source>
</evidence>
<keyword evidence="1" id="KW-0677">Repeat</keyword>
<evidence type="ECO:0000259" key="5">
    <source>
        <dbReference type="PROSITE" id="PS51371"/>
    </source>
</evidence>
<accession>F2PRF3</accession>
<dbReference type="InterPro" id="IPR000270">
    <property type="entry name" value="PB1_dom"/>
</dbReference>
<proteinExistence type="predicted"/>
<keyword evidence="4" id="KW-1133">Transmembrane helix</keyword>
<dbReference type="OrthoDB" id="418595at2759"/>
<evidence type="ECO:0000313" key="7">
    <source>
        <dbReference type="Proteomes" id="UP000009169"/>
    </source>
</evidence>
<dbReference type="SMART" id="SM00666">
    <property type="entry name" value="PB1"/>
    <property type="match status" value="1"/>
</dbReference>
<dbReference type="EMBL" id="DS995733">
    <property type="protein sequence ID" value="EGE04471.1"/>
    <property type="molecule type" value="Genomic_DNA"/>
</dbReference>
<feature type="transmembrane region" description="Helical" evidence="4">
    <location>
        <begin position="671"/>
        <end position="690"/>
    </location>
</feature>
<dbReference type="InterPro" id="IPR046342">
    <property type="entry name" value="CBS_dom_sf"/>
</dbReference>
<protein>
    <submittedName>
        <fullName evidence="6">CBS and PB1 domain-containing protein</fullName>
    </submittedName>
</protein>
<dbReference type="PANTHER" id="PTHR48108:SF26">
    <property type="entry name" value="CBS DOMAIN-CONTAINING PROTEIN DDB_G0289609"/>
    <property type="match status" value="1"/>
</dbReference>
<sequence length="696" mass="75256">MSATGGTIRSRTMGRGQLPFDSNASSGIPRKVEHPIPPSVASDIGASSTLSTSRQKQSKRDEVYYNPLPSPFFSSLFILSLVEWWRTVICQNAIIWTAAKRNLSRPSGERWRRTSVRRSSTLQGPTHSKGPPGTVLALKPSQALQIKPNTTVSEAAQLMAAKREDCVLVTDDDDRIAGIFTAKDLAYRVVGAGIRARDVTIVEIMTKNPLCARTDTSATDALDLMVRKGFRHLPVMDENQDISGILDITKCFYDAMEKLERAYSSSRKLYDALEGVQSELGSSQPQQIIQYVEALRSKMSGPTLESVLNGLPPTTVSVRTSVKEAAALMKENHTTALLVQDQGSITGIFTSKDVVLRVIAPGLDPATCSVVRVMTPHPDFAPTDMSIQAALRKMHDGHYLNLPVMNESGEIVGMVDVLKLTYATLEQINTIQTNESEGPAWNKFWLSMDNESDSMVSGSQPHHRSLLSPDHRGHTGDSVCQTTLPPTTEVKTLLSQRYRTPSRGKLDLIPQSGPSRRVHRLHVDPSAGMRAVQNVSAKLGAEVDTIGGQAVVEDGKLSNTGFAMSYLDSEGDTVSITADQDLVDAISIARKASQDKVDLFVHSPDSTPVVAKEPESAAAAKTASPPESVTVAAEEETVHREELASSPKSVAQSLVQPSTDQQLINGIPNELILPGAIVTLAAVIVGVFVLSRGGRR</sequence>
<dbReference type="InterPro" id="IPR000644">
    <property type="entry name" value="CBS_dom"/>
</dbReference>
<feature type="region of interest" description="Disordered" evidence="3">
    <location>
        <begin position="452"/>
        <end position="483"/>
    </location>
</feature>
<gene>
    <name evidence="6" type="ORF">TEQG_03670</name>
</gene>
<organism evidence="6 7">
    <name type="scientific">Trichophyton equinum (strain ATCC MYA-4606 / CBS 127.97)</name>
    <name type="common">Horse ringworm fungus</name>
    <dbReference type="NCBI Taxonomy" id="559882"/>
    <lineage>
        <taxon>Eukaryota</taxon>
        <taxon>Fungi</taxon>
        <taxon>Dikarya</taxon>
        <taxon>Ascomycota</taxon>
        <taxon>Pezizomycotina</taxon>
        <taxon>Eurotiomycetes</taxon>
        <taxon>Eurotiomycetidae</taxon>
        <taxon>Onygenales</taxon>
        <taxon>Arthrodermataceae</taxon>
        <taxon>Trichophyton</taxon>
    </lineage>
</organism>
<feature type="domain" description="CBS" evidence="5">
    <location>
        <begin position="308"/>
        <end position="365"/>
    </location>
</feature>
<dbReference type="SMART" id="SM00116">
    <property type="entry name" value="CBS"/>
    <property type="match status" value="4"/>
</dbReference>
<keyword evidence="7" id="KW-1185">Reference proteome</keyword>
<dbReference type="SUPFAM" id="SSF54277">
    <property type="entry name" value="CAD &amp; PB1 domains"/>
    <property type="match status" value="1"/>
</dbReference>
<dbReference type="Pfam" id="PF00571">
    <property type="entry name" value="CBS"/>
    <property type="match status" value="4"/>
</dbReference>
<dbReference type="AlphaFoldDB" id="F2PRF3"/>
<dbReference type="PROSITE" id="PS51371">
    <property type="entry name" value="CBS"/>
    <property type="match status" value="4"/>
</dbReference>
<evidence type="ECO:0000256" key="4">
    <source>
        <dbReference type="SAM" id="Phobius"/>
    </source>
</evidence>
<reference evidence="7" key="1">
    <citation type="journal article" date="2012" name="MBio">
        <title>Comparative genome analysis of Trichophyton rubrum and related dermatophytes reveals candidate genes involved in infection.</title>
        <authorList>
            <person name="Martinez D.A."/>
            <person name="Oliver B.G."/>
            <person name="Graeser Y."/>
            <person name="Goldberg J.M."/>
            <person name="Li W."/>
            <person name="Martinez-Rossi N.M."/>
            <person name="Monod M."/>
            <person name="Shelest E."/>
            <person name="Barton R.C."/>
            <person name="Birch E."/>
            <person name="Brakhage A.A."/>
            <person name="Chen Z."/>
            <person name="Gurr S.J."/>
            <person name="Heiman D."/>
            <person name="Heitman J."/>
            <person name="Kosti I."/>
            <person name="Rossi A."/>
            <person name="Saif S."/>
            <person name="Samalova M."/>
            <person name="Saunders C.W."/>
            <person name="Shea T."/>
            <person name="Summerbell R.C."/>
            <person name="Xu J."/>
            <person name="Young S."/>
            <person name="Zeng Q."/>
            <person name="Birren B.W."/>
            <person name="Cuomo C.A."/>
            <person name="White T.C."/>
        </authorList>
    </citation>
    <scope>NUCLEOTIDE SEQUENCE [LARGE SCALE GENOMIC DNA]</scope>
    <source>
        <strain evidence="7">ATCC MYA-4606 / CBS 127.97</strain>
    </source>
</reference>
<keyword evidence="2" id="KW-0129">CBS domain</keyword>
<feature type="compositionally biased region" description="Polar residues" evidence="3">
    <location>
        <begin position="45"/>
        <end position="55"/>
    </location>
</feature>
<name>F2PRF3_TRIEC</name>
<feature type="domain" description="CBS" evidence="5">
    <location>
        <begin position="205"/>
        <end position="261"/>
    </location>
</feature>
<dbReference type="HOGENOM" id="CLU_009026_1_0_1"/>
<dbReference type="CDD" id="cd17781">
    <property type="entry name" value="CBS_pair_MUG70_1"/>
    <property type="match status" value="1"/>
</dbReference>
<keyword evidence="4" id="KW-0472">Membrane</keyword>